<dbReference type="Proteomes" id="UP000786811">
    <property type="component" value="Unassembled WGS sequence"/>
</dbReference>
<dbReference type="AlphaFoldDB" id="A0A8J2MJK4"/>
<name>A0A8J2MJK4_COTCN</name>
<accession>A0A8J2MJK4</accession>
<feature type="transmembrane region" description="Helical" evidence="1">
    <location>
        <begin position="88"/>
        <end position="107"/>
    </location>
</feature>
<keyword evidence="1" id="KW-0812">Transmembrane</keyword>
<keyword evidence="1" id="KW-0472">Membrane</keyword>
<evidence type="ECO:0000313" key="2">
    <source>
        <dbReference type="EMBL" id="CAG5087810.1"/>
    </source>
</evidence>
<keyword evidence="1" id="KW-1133">Transmembrane helix</keyword>
<evidence type="ECO:0000256" key="1">
    <source>
        <dbReference type="SAM" id="Phobius"/>
    </source>
</evidence>
<organism evidence="2 3">
    <name type="scientific">Cotesia congregata</name>
    <name type="common">Parasitoid wasp</name>
    <name type="synonym">Apanteles congregatus</name>
    <dbReference type="NCBI Taxonomy" id="51543"/>
    <lineage>
        <taxon>Eukaryota</taxon>
        <taxon>Metazoa</taxon>
        <taxon>Ecdysozoa</taxon>
        <taxon>Arthropoda</taxon>
        <taxon>Hexapoda</taxon>
        <taxon>Insecta</taxon>
        <taxon>Pterygota</taxon>
        <taxon>Neoptera</taxon>
        <taxon>Endopterygota</taxon>
        <taxon>Hymenoptera</taxon>
        <taxon>Apocrita</taxon>
        <taxon>Ichneumonoidea</taxon>
        <taxon>Braconidae</taxon>
        <taxon>Microgastrinae</taxon>
        <taxon>Cotesia</taxon>
    </lineage>
</organism>
<sequence>MYLAALNNNKWTITYYLLVNSPPASLHSQCKDFDHRRIHTSYSAILLRTSACDHLRDTIKTSTSTPSDCKLCPWLIHRYTYIKFNSSLFLYFILFSTLFITGGIAVYKVSKKRRLNRTDKSTFIPPGVHVSSEFRFQSA</sequence>
<protein>
    <submittedName>
        <fullName evidence="2">Uncharacterized protein</fullName>
    </submittedName>
</protein>
<gene>
    <name evidence="2" type="ORF">HICCMSTLAB_LOCUS4613</name>
</gene>
<keyword evidence="3" id="KW-1185">Reference proteome</keyword>
<reference evidence="2" key="1">
    <citation type="submission" date="2021-04" db="EMBL/GenBank/DDBJ databases">
        <authorList>
            <person name="Chebbi M.A.C M."/>
        </authorList>
    </citation>
    <scope>NUCLEOTIDE SEQUENCE</scope>
</reference>
<evidence type="ECO:0000313" key="3">
    <source>
        <dbReference type="Proteomes" id="UP000786811"/>
    </source>
</evidence>
<dbReference type="EMBL" id="CAJNRD030001119">
    <property type="protein sequence ID" value="CAG5087810.1"/>
    <property type="molecule type" value="Genomic_DNA"/>
</dbReference>
<comment type="caution">
    <text evidence="2">The sequence shown here is derived from an EMBL/GenBank/DDBJ whole genome shotgun (WGS) entry which is preliminary data.</text>
</comment>
<proteinExistence type="predicted"/>